<keyword evidence="2" id="KW-1185">Reference proteome</keyword>
<sequence length="140" mass="14599">MCQPKHRARAPIYLRSPHSVNGSAPLWSQLPIPARLAANPIPSPKSASPCCLPPHIPNPLLLRAAAGYYVLVRRSVPVASSSSSVSVDDVLEGTDAPTVHRRSLQAATLTGLVSSSGLPSSASDSIPILIGKPGFHLKDG</sequence>
<reference evidence="1 2" key="1">
    <citation type="submission" date="2024-02" db="EMBL/GenBank/DDBJ databases">
        <title>High-quality chromosome-scale genome assembly of Pensacola bahiagrass (Paspalum notatum Flugge var. saurae).</title>
        <authorList>
            <person name="Vega J.M."/>
            <person name="Podio M."/>
            <person name="Orjuela J."/>
            <person name="Siena L.A."/>
            <person name="Pessino S.C."/>
            <person name="Combes M.C."/>
            <person name="Mariac C."/>
            <person name="Albertini E."/>
            <person name="Pupilli F."/>
            <person name="Ortiz J.P.A."/>
            <person name="Leblanc O."/>
        </authorList>
    </citation>
    <scope>NUCLEOTIDE SEQUENCE [LARGE SCALE GENOMIC DNA]</scope>
    <source>
        <strain evidence="1">R1</strain>
        <tissue evidence="1">Leaf</tissue>
    </source>
</reference>
<proteinExistence type="predicted"/>
<dbReference type="AlphaFoldDB" id="A0AAQ3SD39"/>
<evidence type="ECO:0000313" key="1">
    <source>
        <dbReference type="EMBL" id="WVZ50483.1"/>
    </source>
</evidence>
<accession>A0AAQ3SD39</accession>
<dbReference type="EMBL" id="CP144745">
    <property type="protein sequence ID" value="WVZ50483.1"/>
    <property type="molecule type" value="Genomic_DNA"/>
</dbReference>
<protein>
    <submittedName>
        <fullName evidence="1">Uncharacterized protein</fullName>
    </submittedName>
</protein>
<dbReference type="Proteomes" id="UP001341281">
    <property type="component" value="Chromosome 01"/>
</dbReference>
<gene>
    <name evidence="1" type="ORF">U9M48_001729</name>
</gene>
<evidence type="ECO:0000313" key="2">
    <source>
        <dbReference type="Proteomes" id="UP001341281"/>
    </source>
</evidence>
<organism evidence="1 2">
    <name type="scientific">Paspalum notatum var. saurae</name>
    <dbReference type="NCBI Taxonomy" id="547442"/>
    <lineage>
        <taxon>Eukaryota</taxon>
        <taxon>Viridiplantae</taxon>
        <taxon>Streptophyta</taxon>
        <taxon>Embryophyta</taxon>
        <taxon>Tracheophyta</taxon>
        <taxon>Spermatophyta</taxon>
        <taxon>Magnoliopsida</taxon>
        <taxon>Liliopsida</taxon>
        <taxon>Poales</taxon>
        <taxon>Poaceae</taxon>
        <taxon>PACMAD clade</taxon>
        <taxon>Panicoideae</taxon>
        <taxon>Andropogonodae</taxon>
        <taxon>Paspaleae</taxon>
        <taxon>Paspalinae</taxon>
        <taxon>Paspalum</taxon>
    </lineage>
</organism>
<name>A0AAQ3SD39_PASNO</name>